<feature type="signal peptide" evidence="1">
    <location>
        <begin position="1"/>
        <end position="21"/>
    </location>
</feature>
<keyword evidence="3" id="KW-1185">Reference proteome</keyword>
<dbReference type="Gene3D" id="2.40.160.60">
    <property type="entry name" value="Outer membrane protein transport protein (OMPP1/FadL/TodX)"/>
    <property type="match status" value="1"/>
</dbReference>
<evidence type="ECO:0000313" key="3">
    <source>
        <dbReference type="Proteomes" id="UP000244168"/>
    </source>
</evidence>
<dbReference type="SUPFAM" id="SSF56935">
    <property type="entry name" value="Porins"/>
    <property type="match status" value="1"/>
</dbReference>
<name>A0A2T5JAV6_9SPHI</name>
<comment type="caution">
    <text evidence="2">The sequence shown here is derived from an EMBL/GenBank/DDBJ whole genome shotgun (WGS) entry which is preliminary data.</text>
</comment>
<dbReference type="EMBL" id="QAOQ01000003">
    <property type="protein sequence ID" value="PTQ97997.1"/>
    <property type="molecule type" value="Genomic_DNA"/>
</dbReference>
<keyword evidence="1" id="KW-0732">Signal</keyword>
<dbReference type="AlphaFoldDB" id="A0A2T5JAV6"/>
<dbReference type="RefSeq" id="WP_107828189.1">
    <property type="nucleotide sequence ID" value="NZ_CP160205.1"/>
</dbReference>
<accession>A0A2T5JAV6</accession>
<evidence type="ECO:0000256" key="1">
    <source>
        <dbReference type="SAM" id="SignalP"/>
    </source>
</evidence>
<dbReference type="OrthoDB" id="9765571at2"/>
<dbReference type="Proteomes" id="UP000244168">
    <property type="component" value="Unassembled WGS sequence"/>
</dbReference>
<feature type="chain" id="PRO_5015556394" evidence="1">
    <location>
        <begin position="22"/>
        <end position="501"/>
    </location>
</feature>
<evidence type="ECO:0000313" key="2">
    <source>
        <dbReference type="EMBL" id="PTQ97997.1"/>
    </source>
</evidence>
<reference evidence="2 3" key="1">
    <citation type="submission" date="2018-04" db="EMBL/GenBank/DDBJ databases">
        <title>Genomic Encyclopedia of Archaeal and Bacterial Type Strains, Phase II (KMG-II): from individual species to whole genera.</title>
        <authorList>
            <person name="Goeker M."/>
        </authorList>
    </citation>
    <scope>NUCLEOTIDE SEQUENCE [LARGE SCALE GENOMIC DNA]</scope>
    <source>
        <strain evidence="2 3">DSM 26809</strain>
    </source>
</reference>
<gene>
    <name evidence="2" type="ORF">C8P68_103156</name>
</gene>
<organism evidence="2 3">
    <name type="scientific">Mucilaginibacter yixingensis</name>
    <dbReference type="NCBI Taxonomy" id="1295612"/>
    <lineage>
        <taxon>Bacteria</taxon>
        <taxon>Pseudomonadati</taxon>
        <taxon>Bacteroidota</taxon>
        <taxon>Sphingobacteriia</taxon>
        <taxon>Sphingobacteriales</taxon>
        <taxon>Sphingobacteriaceae</taxon>
        <taxon>Mucilaginibacter</taxon>
    </lineage>
</organism>
<sequence length="501" mass="54497">MKIKHTVLTVAALAAATGAFAQTSQIFAQDAIKFSTFQPGSTARVKAVGNASYAVGGDLSSISGNPAGIGLFTRSEMSITPEFNGQKTGSNFLGSANSASKSTGNFNNASVVFYNRVNTPKGADKTKGLLSLNFGLSYNRTNDFYQNAYYAGHNSTSSISDYYAQLANNSNYIDKSGHAILPDGALETMAYNQYLIDSVGANKTNPNDPYALYDSNVATGVNQAKTIVSSGGQSNFDVSMGGNVSNKLYFGLGLGFTNIRYNATKTFSESGTELYNFNTTFQSDYLVDQITKGNGFNARLGLIYRPENFIRLGVNISTPTWYNITDDTREGIATKYKTAQGMNDYSDYHSEYNLRTPWRIGGGIAFVSKYGLITGDIDYVDYTTTHLSGYDGDADDNYYIQKLYRSTVNVRGGIEARVTQNFYLRGGYGIQGSPRKDVLGDTKTISGGIGYRFGDYYIDATYTNVKNSEANATYAVNGLPTPIGNLSNQYNNVYMTFGMRF</sequence>
<protein>
    <submittedName>
        <fullName evidence="2">Long-subunit fatty acid transport protein</fullName>
    </submittedName>
</protein>
<proteinExistence type="predicted"/>